<dbReference type="AlphaFoldDB" id="A0A1U8B378"/>
<dbReference type="InterPro" id="IPR013187">
    <property type="entry name" value="F-box-assoc_dom_typ3"/>
</dbReference>
<organism evidence="1 2">
    <name type="scientific">Nelumbo nucifera</name>
    <name type="common">Sacred lotus</name>
    <dbReference type="NCBI Taxonomy" id="4432"/>
    <lineage>
        <taxon>Eukaryota</taxon>
        <taxon>Viridiplantae</taxon>
        <taxon>Streptophyta</taxon>
        <taxon>Embryophyta</taxon>
        <taxon>Tracheophyta</taxon>
        <taxon>Spermatophyta</taxon>
        <taxon>Magnoliopsida</taxon>
        <taxon>Proteales</taxon>
        <taxon>Nelumbonaceae</taxon>
        <taxon>Nelumbo</taxon>
    </lineage>
</organism>
<dbReference type="RefSeq" id="XP_010270137.1">
    <property type="nucleotide sequence ID" value="XM_010271835.2"/>
</dbReference>
<dbReference type="Proteomes" id="UP000189703">
    <property type="component" value="Unplaced"/>
</dbReference>
<dbReference type="InterPro" id="IPR001810">
    <property type="entry name" value="F-box_dom"/>
</dbReference>
<dbReference type="OrthoDB" id="5319261at2759"/>
<dbReference type="PROSITE" id="PS50181">
    <property type="entry name" value="FBOX"/>
    <property type="match status" value="1"/>
</dbReference>
<dbReference type="Pfam" id="PF08268">
    <property type="entry name" value="FBA_3"/>
    <property type="match status" value="1"/>
</dbReference>
<accession>A0A1U8B378</accession>
<dbReference type="NCBIfam" id="TIGR01640">
    <property type="entry name" value="F_box_assoc_1"/>
    <property type="match status" value="1"/>
</dbReference>
<dbReference type="Pfam" id="PF12937">
    <property type="entry name" value="F-box-like"/>
    <property type="match status" value="1"/>
</dbReference>
<dbReference type="PANTHER" id="PTHR31111:SF136">
    <property type="entry name" value="F-BOX ASSOCIATED DOMAIN-CONTAINING PROTEIN"/>
    <property type="match status" value="1"/>
</dbReference>
<dbReference type="InterPro" id="IPR017451">
    <property type="entry name" value="F-box-assoc_interact_dom"/>
</dbReference>
<dbReference type="OMA" id="KSKHWHA"/>
<dbReference type="eggNOG" id="ENOG502SP82">
    <property type="taxonomic scope" value="Eukaryota"/>
</dbReference>
<dbReference type="InterPro" id="IPR036047">
    <property type="entry name" value="F-box-like_dom_sf"/>
</dbReference>
<dbReference type="SMART" id="SM00256">
    <property type="entry name" value="FBOX"/>
    <property type="match status" value="1"/>
</dbReference>
<keyword evidence="1" id="KW-1185">Reference proteome</keyword>
<name>A0A1U8B378_NELNU</name>
<dbReference type="Gene3D" id="1.20.1280.50">
    <property type="match status" value="1"/>
</dbReference>
<proteinExistence type="predicted"/>
<dbReference type="CDD" id="cd22157">
    <property type="entry name" value="F-box_AtFBW1-like"/>
    <property type="match status" value="1"/>
</dbReference>
<reference evidence="2" key="1">
    <citation type="submission" date="2025-08" db="UniProtKB">
        <authorList>
            <consortium name="RefSeq"/>
        </authorList>
    </citation>
    <scope>IDENTIFICATION</scope>
</reference>
<dbReference type="PANTHER" id="PTHR31111">
    <property type="entry name" value="BNAA05G37150D PROTEIN-RELATED"/>
    <property type="match status" value="1"/>
</dbReference>
<dbReference type="GeneID" id="104606558"/>
<evidence type="ECO:0000313" key="1">
    <source>
        <dbReference type="Proteomes" id="UP000189703"/>
    </source>
</evidence>
<protein>
    <submittedName>
        <fullName evidence="2">F-box/kelch-repeat protein At3g06240-like</fullName>
    </submittedName>
</protein>
<dbReference type="KEGG" id="nnu:104606558"/>
<sequence length="404" mass="44280">MEDLPSELVFDIFSRLPVKTLLQLRCVSKAWCGMVDDPCVAYMHVSRATERPSLLLLTRPAHVSKSNTTNLYPAIGNGGTMMASKDAIAQLSISHRYSLEDSFNGLLCFAPQPHSSSDGGLAFLLNPVRGDIITLPRTTTPSPVDYGHMYALGFDPSTKEYKVVHVFYQGFDPDNQAFSLGAEVYSLGTQLWRKVSSGPPQPLCGRPVHAFGALHWKVNTVLASEELDDLIITFDIGKEQFSTTPGPGFGLKNYELVDLVELNGCLSVVDVSFNTHIEVWVLKDFVSKQWIRQNTITINAPDGKSNNGHLKAVGLWGHGEILLASSNDSFFSYDPKTNGLRYVHVSGLAPDTSISHVCSHKASLVSLDAFGTKRDAQWLIRGRENAAASTQMLQRGSGSHNIQE</sequence>
<gene>
    <name evidence="2" type="primary">LOC104606558</name>
</gene>
<evidence type="ECO:0000313" key="2">
    <source>
        <dbReference type="RefSeq" id="XP_010270137.1"/>
    </source>
</evidence>
<dbReference type="SUPFAM" id="SSF81383">
    <property type="entry name" value="F-box domain"/>
    <property type="match status" value="1"/>
</dbReference>